<evidence type="ECO:0000256" key="5">
    <source>
        <dbReference type="ARBA" id="ARBA00023002"/>
    </source>
</evidence>
<evidence type="ECO:0000313" key="7">
    <source>
        <dbReference type="Proteomes" id="UP000547528"/>
    </source>
</evidence>
<dbReference type="Gene3D" id="3.90.180.10">
    <property type="entry name" value="Medium-chain alcohol dehydrogenases, catalytic domain"/>
    <property type="match status" value="2"/>
</dbReference>
<comment type="similarity">
    <text evidence="2">Belongs to the zinc-containing alcohol dehydrogenase family.</text>
</comment>
<protein>
    <submittedName>
        <fullName evidence="6">Threonine dehydrogenase-like Zn-dependent dehydrogenase</fullName>
    </submittedName>
</protein>
<keyword evidence="5" id="KW-0560">Oxidoreductase</keyword>
<evidence type="ECO:0000256" key="2">
    <source>
        <dbReference type="ARBA" id="ARBA00008072"/>
    </source>
</evidence>
<evidence type="ECO:0000313" key="6">
    <source>
        <dbReference type="EMBL" id="MBB3667493.1"/>
    </source>
</evidence>
<dbReference type="CDD" id="cd08255">
    <property type="entry name" value="2-desacetyl-2-hydroxyethyl_bacteriochlorophyllide_like"/>
    <property type="match status" value="1"/>
</dbReference>
<accession>A0A7W5Y0S4</accession>
<dbReference type="PANTHER" id="PTHR43350">
    <property type="entry name" value="NAD-DEPENDENT ALCOHOL DEHYDROGENASE"/>
    <property type="match status" value="1"/>
</dbReference>
<evidence type="ECO:0000256" key="4">
    <source>
        <dbReference type="ARBA" id="ARBA00022833"/>
    </source>
</evidence>
<dbReference type="GO" id="GO:0016491">
    <property type="term" value="F:oxidoreductase activity"/>
    <property type="evidence" value="ECO:0007669"/>
    <property type="project" value="UniProtKB-KW"/>
</dbReference>
<gene>
    <name evidence="6" type="ORF">FHX47_001112</name>
</gene>
<dbReference type="RefSeq" id="WP_183357920.1">
    <property type="nucleotide sequence ID" value="NZ_BAABKR010000001.1"/>
</dbReference>
<dbReference type="PANTHER" id="PTHR43350:SF19">
    <property type="entry name" value="D-GULOSIDE 3-DEHYDROGENASE"/>
    <property type="match status" value="1"/>
</dbReference>
<name>A0A7W5Y0S4_9MICC</name>
<comment type="caution">
    <text evidence="6">The sequence shown here is derived from an EMBL/GenBank/DDBJ whole genome shotgun (WGS) entry which is preliminary data.</text>
</comment>
<keyword evidence="7" id="KW-1185">Reference proteome</keyword>
<proteinExistence type="inferred from homology"/>
<dbReference type="Gene3D" id="3.40.50.720">
    <property type="entry name" value="NAD(P)-binding Rossmann-like Domain"/>
    <property type="match status" value="1"/>
</dbReference>
<organism evidence="6 7">
    <name type="scientific">Garicola koreensis</name>
    <dbReference type="NCBI Taxonomy" id="1262554"/>
    <lineage>
        <taxon>Bacteria</taxon>
        <taxon>Bacillati</taxon>
        <taxon>Actinomycetota</taxon>
        <taxon>Actinomycetes</taxon>
        <taxon>Micrococcales</taxon>
        <taxon>Micrococcaceae</taxon>
        <taxon>Garicola</taxon>
    </lineage>
</organism>
<evidence type="ECO:0000256" key="3">
    <source>
        <dbReference type="ARBA" id="ARBA00022723"/>
    </source>
</evidence>
<dbReference type="EMBL" id="JACIBT010000002">
    <property type="protein sequence ID" value="MBB3667493.1"/>
    <property type="molecule type" value="Genomic_DNA"/>
</dbReference>
<dbReference type="InterPro" id="IPR011032">
    <property type="entry name" value="GroES-like_sf"/>
</dbReference>
<dbReference type="AlphaFoldDB" id="A0A7W5Y0S4"/>
<comment type="cofactor">
    <cofactor evidence="1">
        <name>Zn(2+)</name>
        <dbReference type="ChEBI" id="CHEBI:29105"/>
    </cofactor>
</comment>
<keyword evidence="3" id="KW-0479">Metal-binding</keyword>
<dbReference type="GO" id="GO:0046872">
    <property type="term" value="F:metal ion binding"/>
    <property type="evidence" value="ECO:0007669"/>
    <property type="project" value="UniProtKB-KW"/>
</dbReference>
<dbReference type="InterPro" id="IPR036291">
    <property type="entry name" value="NAD(P)-bd_dom_sf"/>
</dbReference>
<evidence type="ECO:0000256" key="1">
    <source>
        <dbReference type="ARBA" id="ARBA00001947"/>
    </source>
</evidence>
<dbReference type="SUPFAM" id="SSF51735">
    <property type="entry name" value="NAD(P)-binding Rossmann-fold domains"/>
    <property type="match status" value="1"/>
</dbReference>
<dbReference type="SUPFAM" id="SSF50129">
    <property type="entry name" value="GroES-like"/>
    <property type="match status" value="1"/>
</dbReference>
<keyword evidence="4" id="KW-0862">Zinc</keyword>
<reference evidence="6 7" key="1">
    <citation type="submission" date="2020-08" db="EMBL/GenBank/DDBJ databases">
        <title>Sequencing the genomes of 1000 actinobacteria strains.</title>
        <authorList>
            <person name="Klenk H.-P."/>
        </authorList>
    </citation>
    <scope>NUCLEOTIDE SEQUENCE [LARGE SCALE GENOMIC DNA]</scope>
    <source>
        <strain evidence="6 7">DSM 28238</strain>
    </source>
</reference>
<sequence length="334" mass="35496">MITTPDAARAREYWTQSAFNGRVREVPVPVPGPGEVLIETELSGISPGTEALIHRGDVPDSVAELMRAPQQLGDLPFPVSHGYLNVGTVRQGPAELRGRRVFTLAGHRSHVVVPAGACHLVGEAVPTERALLAGVAEVGLNALWEAPVTLGDRIAVIGGGLVGLVTALLVQGVSPARLQLIEVDADRARLAADMGLHAVSPEEAAADNDVVLHASASAEGLRRALEITGDDGSVVELSWYGTRSPQVPLGADFHARRLRLLGTQVGQVAAPKRLRRSRTQRLAAALNLLDARFDALVTGRSPVERLPEVMDDFASGAAWTRNQLLHVVTYEGDK</sequence>
<dbReference type="Proteomes" id="UP000547528">
    <property type="component" value="Unassembled WGS sequence"/>
</dbReference>